<proteinExistence type="predicted"/>
<organism evidence="1 2">
    <name type="scientific">[Enterobacter] lignolyticus</name>
    <dbReference type="NCBI Taxonomy" id="1334193"/>
    <lineage>
        <taxon>Bacteria</taxon>
        <taxon>Pseudomonadati</taxon>
        <taxon>Pseudomonadota</taxon>
        <taxon>Gammaproteobacteria</taxon>
        <taxon>Enterobacterales</taxon>
        <taxon>Enterobacteriaceae</taxon>
        <taxon>Pluralibacter</taxon>
    </lineage>
</organism>
<sequence length="108" mass="12083">MCIFWQKPGVMSVTVCTFVRRRAFPAGDDAALTTAARIPITFTGSFLFIFRTQLSLFAAFIHVLRQLFPDNLLILLQALFKASGQARYANDFGLFAVARIIIASKEHL</sequence>
<evidence type="ECO:0000313" key="1">
    <source>
        <dbReference type="EMBL" id="ALR75795.1"/>
    </source>
</evidence>
<reference evidence="2" key="1">
    <citation type="submission" date="2015-10" db="EMBL/GenBank/DDBJ databases">
        <title>Complete Genome Sequencing of Klebsiella sp. strain G5.</title>
        <authorList>
            <person name="Chan K.-G."/>
            <person name="Chen J.-W."/>
        </authorList>
    </citation>
    <scope>NUCLEOTIDE SEQUENCE [LARGE SCALE GENOMIC DNA]</scope>
    <source>
        <strain evidence="2">G5</strain>
    </source>
</reference>
<gene>
    <name evidence="1" type="ORF">AO703_05585</name>
</gene>
<dbReference type="KEGG" id="kle:AO703_05585"/>
<dbReference type="AlphaFoldDB" id="A0A806X3P1"/>
<name>A0A806X3P1_9ENTR</name>
<protein>
    <submittedName>
        <fullName evidence="1">Uncharacterized protein</fullName>
    </submittedName>
</protein>
<dbReference type="EMBL" id="CP012871">
    <property type="protein sequence ID" value="ALR75795.1"/>
    <property type="molecule type" value="Genomic_DNA"/>
</dbReference>
<accession>A0A806X3P1</accession>
<evidence type="ECO:0000313" key="2">
    <source>
        <dbReference type="Proteomes" id="UP000069162"/>
    </source>
</evidence>
<dbReference type="Proteomes" id="UP000069162">
    <property type="component" value="Chromosome"/>
</dbReference>